<gene>
    <name evidence="1" type="ORF">COHA_002723</name>
</gene>
<name>A0AAD5DX74_9CHLO</name>
<reference evidence="1" key="1">
    <citation type="submission" date="2020-11" db="EMBL/GenBank/DDBJ databases">
        <title>Chlorella ohadii genome sequencing and assembly.</title>
        <authorList>
            <person name="Murik O."/>
            <person name="Treves H."/>
            <person name="Kedem I."/>
            <person name="Shotland Y."/>
            <person name="Kaplan A."/>
        </authorList>
    </citation>
    <scope>NUCLEOTIDE SEQUENCE</scope>
    <source>
        <strain evidence="1">1</strain>
    </source>
</reference>
<sequence length="243" mass="26287">MRRLVQLALDYRQQPVWEGDCAETTDFQHAEVLPLESSLAADLSGATRLSSLELHIKGAQHLLAVCNALPALRELRLDLYWCKTAHAQQAVDALVQLPALAVSLGIHSYRGTEATAEPLDYPDATEWGCTELPPLAGLHVTALCLLGSVSLPPDMLQLEHLCFLEVNSLIDDAAWGDDAWSSLAQLSQLKARDTVLPDATKLAAAPRLSEVHLPDAPPPFRAQLAALRPDMHITPGMSAEAAE</sequence>
<proteinExistence type="predicted"/>
<dbReference type="Proteomes" id="UP001205105">
    <property type="component" value="Unassembled WGS sequence"/>
</dbReference>
<evidence type="ECO:0000313" key="1">
    <source>
        <dbReference type="EMBL" id="KAI7843825.1"/>
    </source>
</evidence>
<protein>
    <submittedName>
        <fullName evidence="1">Uncharacterized protein</fullName>
    </submittedName>
</protein>
<keyword evidence="2" id="KW-1185">Reference proteome</keyword>
<evidence type="ECO:0000313" key="2">
    <source>
        <dbReference type="Proteomes" id="UP001205105"/>
    </source>
</evidence>
<accession>A0AAD5DX74</accession>
<dbReference type="EMBL" id="JADXDR010000036">
    <property type="protein sequence ID" value="KAI7843825.1"/>
    <property type="molecule type" value="Genomic_DNA"/>
</dbReference>
<organism evidence="1 2">
    <name type="scientific">Chlorella ohadii</name>
    <dbReference type="NCBI Taxonomy" id="2649997"/>
    <lineage>
        <taxon>Eukaryota</taxon>
        <taxon>Viridiplantae</taxon>
        <taxon>Chlorophyta</taxon>
        <taxon>core chlorophytes</taxon>
        <taxon>Trebouxiophyceae</taxon>
        <taxon>Chlorellales</taxon>
        <taxon>Chlorellaceae</taxon>
        <taxon>Chlorella clade</taxon>
        <taxon>Chlorella</taxon>
    </lineage>
</organism>
<comment type="caution">
    <text evidence="1">The sequence shown here is derived from an EMBL/GenBank/DDBJ whole genome shotgun (WGS) entry which is preliminary data.</text>
</comment>
<dbReference type="AlphaFoldDB" id="A0AAD5DX74"/>